<proteinExistence type="predicted"/>
<dbReference type="OrthoDB" id="8282902at2"/>
<organism evidence="1 2">
    <name type="scientific">Pararhizobium antarcticum</name>
    <dbReference type="NCBI Taxonomy" id="1798805"/>
    <lineage>
        <taxon>Bacteria</taxon>
        <taxon>Pseudomonadati</taxon>
        <taxon>Pseudomonadota</taxon>
        <taxon>Alphaproteobacteria</taxon>
        <taxon>Hyphomicrobiales</taxon>
        <taxon>Rhizobiaceae</taxon>
        <taxon>Rhizobium/Agrobacterium group</taxon>
        <taxon>Pararhizobium</taxon>
    </lineage>
</organism>
<name>A0A657LWR7_9HYPH</name>
<gene>
    <name evidence="1" type="ORF">AX760_03415</name>
</gene>
<dbReference type="AlphaFoldDB" id="A0A657LWR7"/>
<dbReference type="EMBL" id="LSRP01000085">
    <property type="protein sequence ID" value="OJF96912.1"/>
    <property type="molecule type" value="Genomic_DNA"/>
</dbReference>
<comment type="caution">
    <text evidence="1">The sequence shown here is derived from an EMBL/GenBank/DDBJ whole genome shotgun (WGS) entry which is preliminary data.</text>
</comment>
<keyword evidence="2" id="KW-1185">Reference proteome</keyword>
<protein>
    <recommendedName>
        <fullName evidence="3">DUF429 domain-containing protein</fullName>
    </recommendedName>
</protein>
<accession>A0A657LWR7</accession>
<evidence type="ECO:0000313" key="2">
    <source>
        <dbReference type="Proteomes" id="UP000182661"/>
    </source>
</evidence>
<evidence type="ECO:0000313" key="1">
    <source>
        <dbReference type="EMBL" id="OJF96912.1"/>
    </source>
</evidence>
<reference evidence="1 2" key="1">
    <citation type="submission" date="2016-02" db="EMBL/GenBank/DDBJ databases">
        <title>Genome sequencing of a beta-galactosidase producing bacteria Rhizobium sp. 59.</title>
        <authorList>
            <person name="Wang D."/>
            <person name="Kot W."/>
            <person name="Qin Y."/>
            <person name="Hansen L."/>
            <person name="Naqvi K."/>
            <person name="Rensing C."/>
        </authorList>
    </citation>
    <scope>NUCLEOTIDE SEQUENCE [LARGE SCALE GENOMIC DNA]</scope>
    <source>
        <strain evidence="1 2">59</strain>
    </source>
</reference>
<dbReference type="RefSeq" id="WP_071833252.1">
    <property type="nucleotide sequence ID" value="NZ_LSRP01000085.1"/>
</dbReference>
<evidence type="ECO:0008006" key="3">
    <source>
        <dbReference type="Google" id="ProtNLM"/>
    </source>
</evidence>
<dbReference type="Proteomes" id="UP000182661">
    <property type="component" value="Unassembled WGS sequence"/>
</dbReference>
<sequence>MKSGSVIGIDVGYSQARRSSAICRLDGSETTISWEILRFRAAEPERENAIALIAKGRHIAAAAFDGPIRRGFDIIGRYRTAERMLTRRLRPMIGKPGQSSAPVGKLLNQHTNACVGHLVTHADVQNAAHGVAIDRKALVEAFPSSFLGMMIDKPASLAARRGNRSDLFFKHLATTSVLRSLIEHCLPGRQLESNLSSVVNHDDRAAVICALTALCVAVGDFVAAGDDDGWIILPPRRFIQSEQWALLNINALEENVESLYIQEPEKIAEQR</sequence>